<reference evidence="1" key="1">
    <citation type="journal article" date="2022" name="Int. J. Mol. Sci.">
        <title>Draft Genome of Tanacetum Coccineum: Genomic Comparison of Closely Related Tanacetum-Family Plants.</title>
        <authorList>
            <person name="Yamashiro T."/>
            <person name="Shiraishi A."/>
            <person name="Nakayama K."/>
            <person name="Satake H."/>
        </authorList>
    </citation>
    <scope>NUCLEOTIDE SEQUENCE</scope>
</reference>
<gene>
    <name evidence="1" type="ORF">Tco_0802883</name>
</gene>
<sequence length="248" mass="27488">MQCYYEELDYQSHPDTIVGVYGMGEICITHLIRPTKELPEIIGYLYDARLGGSLLLLEAVADVHDVWFGCSGKELGIHLPKRITMFARGLVYDIKDGMHMLGEVLKERNIACEAICFGDPAENKQEFFHTLIALEDNNGNCNHLHVPHGSSSVHDTLLRTMFIGIVECLLLSLIVFQSGLHCRELGSQTSVVFSFIIRVELMTPAFSQYFLLLASIANIAKQIGLACYLAAGSFTIADNLDEVSAMAQ</sequence>
<evidence type="ECO:0000313" key="1">
    <source>
        <dbReference type="EMBL" id="GJS95915.1"/>
    </source>
</evidence>
<feature type="non-terminal residue" evidence="1">
    <location>
        <position position="248"/>
    </location>
</feature>
<evidence type="ECO:0000313" key="2">
    <source>
        <dbReference type="Proteomes" id="UP001151760"/>
    </source>
</evidence>
<organism evidence="1 2">
    <name type="scientific">Tanacetum coccineum</name>
    <dbReference type="NCBI Taxonomy" id="301880"/>
    <lineage>
        <taxon>Eukaryota</taxon>
        <taxon>Viridiplantae</taxon>
        <taxon>Streptophyta</taxon>
        <taxon>Embryophyta</taxon>
        <taxon>Tracheophyta</taxon>
        <taxon>Spermatophyta</taxon>
        <taxon>Magnoliopsida</taxon>
        <taxon>eudicotyledons</taxon>
        <taxon>Gunneridae</taxon>
        <taxon>Pentapetalae</taxon>
        <taxon>asterids</taxon>
        <taxon>campanulids</taxon>
        <taxon>Asterales</taxon>
        <taxon>Asteraceae</taxon>
        <taxon>Asteroideae</taxon>
        <taxon>Anthemideae</taxon>
        <taxon>Anthemidinae</taxon>
        <taxon>Tanacetum</taxon>
    </lineage>
</organism>
<reference evidence="1" key="2">
    <citation type="submission" date="2022-01" db="EMBL/GenBank/DDBJ databases">
        <authorList>
            <person name="Yamashiro T."/>
            <person name="Shiraishi A."/>
            <person name="Satake H."/>
            <person name="Nakayama K."/>
        </authorList>
    </citation>
    <scope>NUCLEOTIDE SEQUENCE</scope>
</reference>
<keyword evidence="2" id="KW-1185">Reference proteome</keyword>
<dbReference type="EMBL" id="BQNB010011847">
    <property type="protein sequence ID" value="GJS95915.1"/>
    <property type="molecule type" value="Genomic_DNA"/>
</dbReference>
<dbReference type="InterPro" id="IPR036465">
    <property type="entry name" value="vWFA_dom_sf"/>
</dbReference>
<dbReference type="Proteomes" id="UP001151760">
    <property type="component" value="Unassembled WGS sequence"/>
</dbReference>
<accession>A0ABQ5A0X7</accession>
<protein>
    <submittedName>
        <fullName evidence="1">Dehydroascorbate reductase 2</fullName>
    </submittedName>
</protein>
<proteinExistence type="predicted"/>
<name>A0ABQ5A0X7_9ASTR</name>
<comment type="caution">
    <text evidence="1">The sequence shown here is derived from an EMBL/GenBank/DDBJ whole genome shotgun (WGS) entry which is preliminary data.</text>
</comment>
<dbReference type="Gene3D" id="3.40.50.410">
    <property type="entry name" value="von Willebrand factor, type A domain"/>
    <property type="match status" value="1"/>
</dbReference>